<keyword evidence="6 7" id="KW-0694">RNA-binding</keyword>
<evidence type="ECO:0000256" key="8">
    <source>
        <dbReference type="PROSITE-ProRule" id="PRU01026"/>
    </source>
</evidence>
<dbReference type="GO" id="GO:0003723">
    <property type="term" value="F:RNA binding"/>
    <property type="evidence" value="ECO:0007669"/>
    <property type="project" value="UniProtKB-UniRule"/>
</dbReference>
<dbReference type="InterPro" id="IPR020598">
    <property type="entry name" value="rRNA_Ade_methylase_Trfase_N"/>
</dbReference>
<evidence type="ECO:0000313" key="11">
    <source>
        <dbReference type="Proteomes" id="UP000177140"/>
    </source>
</evidence>
<evidence type="ECO:0000256" key="5">
    <source>
        <dbReference type="ARBA" id="ARBA00022691"/>
    </source>
</evidence>
<dbReference type="InterPro" id="IPR029063">
    <property type="entry name" value="SAM-dependent_MTases_sf"/>
</dbReference>
<protein>
    <recommendedName>
        <fullName evidence="7">Ribosomal RNA small subunit methyltransferase A</fullName>
        <ecNumber evidence="7">2.1.1.182</ecNumber>
    </recommendedName>
    <alternativeName>
        <fullName evidence="7">16S rRNA (adenine(1518)-N(6)/adenine(1519)-N(6))-dimethyltransferase</fullName>
    </alternativeName>
    <alternativeName>
        <fullName evidence="7">16S rRNA dimethyladenosine transferase</fullName>
    </alternativeName>
    <alternativeName>
        <fullName evidence="7">16S rRNA dimethylase</fullName>
    </alternativeName>
    <alternativeName>
        <fullName evidence="7">S-adenosylmethionine-6-N', N'-adenosyl(rRNA) dimethyltransferase</fullName>
    </alternativeName>
</protein>
<keyword evidence="2 7" id="KW-0698">rRNA processing</keyword>
<dbReference type="CDD" id="cd02440">
    <property type="entry name" value="AdoMet_MTases"/>
    <property type="match status" value="1"/>
</dbReference>
<feature type="binding site" evidence="7 8">
    <location>
        <position position="13"/>
    </location>
    <ligand>
        <name>S-adenosyl-L-methionine</name>
        <dbReference type="ChEBI" id="CHEBI:59789"/>
    </ligand>
</feature>
<dbReference type="HAMAP" id="MF_00607">
    <property type="entry name" value="16SrRNA_methyltr_A"/>
    <property type="match status" value="1"/>
</dbReference>
<gene>
    <name evidence="7" type="primary">rsmA</name>
    <name evidence="7" type="synonym">ksgA</name>
    <name evidence="10" type="ORF">A2556_00125</name>
</gene>
<dbReference type="SUPFAM" id="SSF53335">
    <property type="entry name" value="S-adenosyl-L-methionine-dependent methyltransferases"/>
    <property type="match status" value="1"/>
</dbReference>
<dbReference type="AlphaFoldDB" id="A0A1G2QRL6"/>
<keyword evidence="4 7" id="KW-0808">Transferase</keyword>
<feature type="binding site" evidence="7 8">
    <location>
        <position position="105"/>
    </location>
    <ligand>
        <name>S-adenosyl-L-methionine</name>
        <dbReference type="ChEBI" id="CHEBI:59789"/>
    </ligand>
</feature>
<dbReference type="InterPro" id="IPR023165">
    <property type="entry name" value="rRNA_Ade_diMease-like_C"/>
</dbReference>
<evidence type="ECO:0000256" key="4">
    <source>
        <dbReference type="ARBA" id="ARBA00022679"/>
    </source>
</evidence>
<dbReference type="InterPro" id="IPR011530">
    <property type="entry name" value="rRNA_adenine_dimethylase"/>
</dbReference>
<evidence type="ECO:0000313" key="10">
    <source>
        <dbReference type="EMBL" id="OHA62799.1"/>
    </source>
</evidence>
<comment type="caution">
    <text evidence="10">The sequence shown here is derived from an EMBL/GenBank/DDBJ whole genome shotgun (WGS) entry which is preliminary data.</text>
</comment>
<keyword evidence="3 7" id="KW-0489">Methyltransferase</keyword>
<dbReference type="GO" id="GO:0052908">
    <property type="term" value="F:16S rRNA (adenine(1518)-N(6)/adenine(1519)-N(6))-dimethyltransferase activity"/>
    <property type="evidence" value="ECO:0007669"/>
    <property type="project" value="UniProtKB-EC"/>
</dbReference>
<accession>A0A1G2QRL6</accession>
<proteinExistence type="inferred from homology"/>
<feature type="binding site" evidence="7 8">
    <location>
        <position position="59"/>
    </location>
    <ligand>
        <name>S-adenosyl-L-methionine</name>
        <dbReference type="ChEBI" id="CHEBI:59789"/>
    </ligand>
</feature>
<feature type="binding site" evidence="7 8">
    <location>
        <position position="87"/>
    </location>
    <ligand>
        <name>S-adenosyl-L-methionine</name>
        <dbReference type="ChEBI" id="CHEBI:59789"/>
    </ligand>
</feature>
<evidence type="ECO:0000259" key="9">
    <source>
        <dbReference type="SMART" id="SM00650"/>
    </source>
</evidence>
<dbReference type="PROSITE" id="PS01131">
    <property type="entry name" value="RRNA_A_DIMETH"/>
    <property type="match status" value="1"/>
</dbReference>
<feature type="domain" description="Ribosomal RNA adenine methylase transferase N-terminal" evidence="9">
    <location>
        <begin position="18"/>
        <end position="188"/>
    </location>
</feature>
<dbReference type="PROSITE" id="PS51689">
    <property type="entry name" value="SAM_RNA_A_N6_MT"/>
    <property type="match status" value="1"/>
</dbReference>
<dbReference type="InterPro" id="IPR001737">
    <property type="entry name" value="KsgA/Erm"/>
</dbReference>
<dbReference type="SMART" id="SM00650">
    <property type="entry name" value="rADc"/>
    <property type="match status" value="1"/>
</dbReference>
<feature type="binding site" evidence="7 8">
    <location>
        <position position="11"/>
    </location>
    <ligand>
        <name>S-adenosyl-L-methionine</name>
        <dbReference type="ChEBI" id="CHEBI:59789"/>
    </ligand>
</feature>
<name>A0A1G2QRL6_9BACT</name>
<comment type="catalytic activity">
    <reaction evidence="7">
        <text>adenosine(1518)/adenosine(1519) in 16S rRNA + 4 S-adenosyl-L-methionine = N(6)-dimethyladenosine(1518)/N(6)-dimethyladenosine(1519) in 16S rRNA + 4 S-adenosyl-L-homocysteine + 4 H(+)</text>
        <dbReference type="Rhea" id="RHEA:19609"/>
        <dbReference type="Rhea" id="RHEA-COMP:10232"/>
        <dbReference type="Rhea" id="RHEA-COMP:10233"/>
        <dbReference type="ChEBI" id="CHEBI:15378"/>
        <dbReference type="ChEBI" id="CHEBI:57856"/>
        <dbReference type="ChEBI" id="CHEBI:59789"/>
        <dbReference type="ChEBI" id="CHEBI:74411"/>
        <dbReference type="ChEBI" id="CHEBI:74493"/>
        <dbReference type="EC" id="2.1.1.182"/>
    </reaction>
</comment>
<dbReference type="EC" id="2.1.1.182" evidence="7"/>
<dbReference type="Gene3D" id="1.10.8.100">
    <property type="entry name" value="Ribosomal RNA adenine dimethylase-like, domain 2"/>
    <property type="match status" value="1"/>
</dbReference>
<evidence type="ECO:0000256" key="6">
    <source>
        <dbReference type="ARBA" id="ARBA00022884"/>
    </source>
</evidence>
<evidence type="ECO:0000256" key="2">
    <source>
        <dbReference type="ARBA" id="ARBA00022552"/>
    </source>
</evidence>
<evidence type="ECO:0000256" key="3">
    <source>
        <dbReference type="ARBA" id="ARBA00022603"/>
    </source>
</evidence>
<keyword evidence="1 7" id="KW-0963">Cytoplasm</keyword>
<evidence type="ECO:0000256" key="7">
    <source>
        <dbReference type="HAMAP-Rule" id="MF_00607"/>
    </source>
</evidence>
<feature type="binding site" evidence="7 8">
    <location>
        <position position="38"/>
    </location>
    <ligand>
        <name>S-adenosyl-L-methionine</name>
        <dbReference type="ChEBI" id="CHEBI:59789"/>
    </ligand>
</feature>
<organism evidence="10 11">
    <name type="scientific">Candidatus Vogelbacteria bacterium RIFOXYD2_FULL_44_9</name>
    <dbReference type="NCBI Taxonomy" id="1802441"/>
    <lineage>
        <taxon>Bacteria</taxon>
        <taxon>Candidatus Vogeliibacteriota</taxon>
    </lineage>
</organism>
<comment type="similarity">
    <text evidence="7">Belongs to the class I-like SAM-binding methyltransferase superfamily. rRNA adenine N(6)-methyltransferase family. RsmA subfamily.</text>
</comment>
<dbReference type="NCBIfam" id="TIGR00755">
    <property type="entry name" value="ksgA"/>
    <property type="match status" value="1"/>
</dbReference>
<dbReference type="PANTHER" id="PTHR11727">
    <property type="entry name" value="DIMETHYLADENOSINE TRANSFERASE"/>
    <property type="match status" value="1"/>
</dbReference>
<dbReference type="Gene3D" id="3.40.50.150">
    <property type="entry name" value="Vaccinia Virus protein VP39"/>
    <property type="match status" value="1"/>
</dbReference>
<dbReference type="Proteomes" id="UP000177140">
    <property type="component" value="Unassembled WGS sequence"/>
</dbReference>
<comment type="function">
    <text evidence="7">Specifically dimethylates two adjacent adenosines (A1518 and A1519) in the loop of a conserved hairpin near the 3'-end of 16S rRNA in the 30S particle. May play a critical role in biogenesis of 30S subunits.</text>
</comment>
<comment type="subcellular location">
    <subcellularLocation>
        <location evidence="7">Cytoplasm</location>
    </subcellularLocation>
</comment>
<dbReference type="InterPro" id="IPR020596">
    <property type="entry name" value="rRNA_Ade_Mease_Trfase_CS"/>
</dbReference>
<dbReference type="GO" id="GO:0005829">
    <property type="term" value="C:cytosol"/>
    <property type="evidence" value="ECO:0007669"/>
    <property type="project" value="TreeGrafter"/>
</dbReference>
<sequence length="255" mass="27869">MMFAKKSLGQNWLISQSAIDTIVATGELGATDTVLEIGPGQGALTKKLLATGATVIAIEKDRELIPILEEKFAPEIKNKKLTIIEQDVLELDSKTIGSEYKLIANIPYYLTGQIIRKFLSSKNSPTKAVLLVQKEVAERIVAKDGKNSLLSIAVKIFGEPKYIKKVPAGAFRPIPKVDSAILLIDNINQNKLKSAGVSEEKFFAILHRGFAQKRKLLASNLKISPTVLALCGVEEKARAETLTVENWLCLATKIS</sequence>
<keyword evidence="5 7" id="KW-0949">S-adenosyl-L-methionine</keyword>
<dbReference type="PANTHER" id="PTHR11727:SF7">
    <property type="entry name" value="DIMETHYLADENOSINE TRANSFERASE-RELATED"/>
    <property type="match status" value="1"/>
</dbReference>
<reference evidence="10 11" key="1">
    <citation type="journal article" date="2016" name="Nat. Commun.">
        <title>Thousands of microbial genomes shed light on interconnected biogeochemical processes in an aquifer system.</title>
        <authorList>
            <person name="Anantharaman K."/>
            <person name="Brown C.T."/>
            <person name="Hug L.A."/>
            <person name="Sharon I."/>
            <person name="Castelle C.J."/>
            <person name="Probst A.J."/>
            <person name="Thomas B.C."/>
            <person name="Singh A."/>
            <person name="Wilkins M.J."/>
            <person name="Karaoz U."/>
            <person name="Brodie E.L."/>
            <person name="Williams K.H."/>
            <person name="Hubbard S.S."/>
            <person name="Banfield J.F."/>
        </authorList>
    </citation>
    <scope>NUCLEOTIDE SEQUENCE [LARGE SCALE GENOMIC DNA]</scope>
</reference>
<dbReference type="EMBL" id="MHTM01000004">
    <property type="protein sequence ID" value="OHA62799.1"/>
    <property type="molecule type" value="Genomic_DNA"/>
</dbReference>
<dbReference type="Pfam" id="PF00398">
    <property type="entry name" value="RrnaAD"/>
    <property type="match status" value="1"/>
</dbReference>
<evidence type="ECO:0000256" key="1">
    <source>
        <dbReference type="ARBA" id="ARBA00022490"/>
    </source>
</evidence>